<dbReference type="PROSITE" id="PS50850">
    <property type="entry name" value="MFS"/>
    <property type="match status" value="1"/>
</dbReference>
<dbReference type="InterPro" id="IPR001958">
    <property type="entry name" value="Tet-R_TetA/multi-R_MdtG-like"/>
</dbReference>
<dbReference type="EMBL" id="JACJIQ010000011">
    <property type="protein sequence ID" value="MBA9078226.1"/>
    <property type="molecule type" value="Genomic_DNA"/>
</dbReference>
<dbReference type="GO" id="GO:0016020">
    <property type="term" value="C:membrane"/>
    <property type="evidence" value="ECO:0007669"/>
    <property type="project" value="UniProtKB-SubCell"/>
</dbReference>
<dbReference type="AlphaFoldDB" id="A0A839GTU4"/>
<feature type="transmembrane region" description="Helical" evidence="5">
    <location>
        <begin position="299"/>
        <end position="321"/>
    </location>
</feature>
<comment type="caution">
    <text evidence="7">The sequence shown here is derived from an EMBL/GenBank/DDBJ whole genome shotgun (WGS) entry which is preliminary data.</text>
</comment>
<feature type="transmembrane region" description="Helical" evidence="5">
    <location>
        <begin position="78"/>
        <end position="105"/>
    </location>
</feature>
<feature type="transmembrane region" description="Helical" evidence="5">
    <location>
        <begin position="333"/>
        <end position="356"/>
    </location>
</feature>
<evidence type="ECO:0000256" key="4">
    <source>
        <dbReference type="ARBA" id="ARBA00023136"/>
    </source>
</evidence>
<feature type="transmembrane region" description="Helical" evidence="5">
    <location>
        <begin position="44"/>
        <end position="66"/>
    </location>
</feature>
<evidence type="ECO:0000259" key="6">
    <source>
        <dbReference type="PROSITE" id="PS50850"/>
    </source>
</evidence>
<keyword evidence="4 5" id="KW-0472">Membrane</keyword>
<dbReference type="PANTHER" id="PTHR23531:SF1">
    <property type="entry name" value="QUINOLENE RESISTANCE PROTEIN NORA"/>
    <property type="match status" value="1"/>
</dbReference>
<evidence type="ECO:0000256" key="2">
    <source>
        <dbReference type="ARBA" id="ARBA00022692"/>
    </source>
</evidence>
<evidence type="ECO:0000256" key="3">
    <source>
        <dbReference type="ARBA" id="ARBA00022989"/>
    </source>
</evidence>
<evidence type="ECO:0000256" key="1">
    <source>
        <dbReference type="ARBA" id="ARBA00004141"/>
    </source>
</evidence>
<keyword evidence="3 5" id="KW-1133">Transmembrane helix</keyword>
<dbReference type="InterPro" id="IPR036259">
    <property type="entry name" value="MFS_trans_sf"/>
</dbReference>
<accession>A0A839GTU4</accession>
<evidence type="ECO:0000256" key="5">
    <source>
        <dbReference type="SAM" id="Phobius"/>
    </source>
</evidence>
<dbReference type="InterPro" id="IPR020846">
    <property type="entry name" value="MFS_dom"/>
</dbReference>
<feature type="transmembrane region" description="Helical" evidence="5">
    <location>
        <begin position="12"/>
        <end position="32"/>
    </location>
</feature>
<dbReference type="CDD" id="cd17489">
    <property type="entry name" value="MFS_YfcJ_like"/>
    <property type="match status" value="1"/>
</dbReference>
<comment type="subcellular location">
    <subcellularLocation>
        <location evidence="1">Membrane</location>
        <topology evidence="1">Multi-pass membrane protein</topology>
    </subcellularLocation>
</comment>
<dbReference type="GO" id="GO:0022857">
    <property type="term" value="F:transmembrane transporter activity"/>
    <property type="evidence" value="ECO:0007669"/>
    <property type="project" value="InterPro"/>
</dbReference>
<proteinExistence type="predicted"/>
<feature type="transmembrane region" description="Helical" evidence="5">
    <location>
        <begin position="135"/>
        <end position="154"/>
    </location>
</feature>
<feature type="domain" description="Major facilitator superfamily (MFS) profile" evidence="6">
    <location>
        <begin position="13"/>
        <end position="389"/>
    </location>
</feature>
<feature type="transmembrane region" description="Helical" evidence="5">
    <location>
        <begin position="166"/>
        <end position="184"/>
    </location>
</feature>
<feature type="transmembrane region" description="Helical" evidence="5">
    <location>
        <begin position="242"/>
        <end position="263"/>
    </location>
</feature>
<name>A0A839GTU4_9BACT</name>
<dbReference type="RefSeq" id="WP_182513498.1">
    <property type="nucleotide sequence ID" value="NZ_JACJIQ010000011.1"/>
</dbReference>
<dbReference type="Gene3D" id="1.20.1250.20">
    <property type="entry name" value="MFS general substrate transporter like domains"/>
    <property type="match status" value="2"/>
</dbReference>
<gene>
    <name evidence="7" type="ORF">FHS90_002950</name>
</gene>
<feature type="transmembrane region" description="Helical" evidence="5">
    <location>
        <begin position="362"/>
        <end position="383"/>
    </location>
</feature>
<dbReference type="PANTHER" id="PTHR23531">
    <property type="entry name" value="QUINOLENE RESISTANCE PROTEIN NORA"/>
    <property type="match status" value="1"/>
</dbReference>
<dbReference type="InterPro" id="IPR011701">
    <property type="entry name" value="MFS"/>
</dbReference>
<dbReference type="InterPro" id="IPR052714">
    <property type="entry name" value="MFS_Exporter"/>
</dbReference>
<keyword evidence="2 5" id="KW-0812">Transmembrane</keyword>
<keyword evidence="8" id="KW-1185">Reference proteome</keyword>
<dbReference type="SUPFAM" id="SSF103473">
    <property type="entry name" value="MFS general substrate transporter"/>
    <property type="match status" value="1"/>
</dbReference>
<dbReference type="PRINTS" id="PR01035">
    <property type="entry name" value="TCRTETA"/>
</dbReference>
<dbReference type="Pfam" id="PF07690">
    <property type="entry name" value="MFS_1"/>
    <property type="match status" value="2"/>
</dbReference>
<evidence type="ECO:0000313" key="7">
    <source>
        <dbReference type="EMBL" id="MBA9078226.1"/>
    </source>
</evidence>
<organism evidence="7 8">
    <name type="scientific">Rufibacter quisquiliarum</name>
    <dbReference type="NCBI Taxonomy" id="1549639"/>
    <lineage>
        <taxon>Bacteria</taxon>
        <taxon>Pseudomonadati</taxon>
        <taxon>Bacteroidota</taxon>
        <taxon>Cytophagia</taxon>
        <taxon>Cytophagales</taxon>
        <taxon>Hymenobacteraceae</taxon>
        <taxon>Rufibacter</taxon>
    </lineage>
</organism>
<sequence length="392" mass="42555">MSTLSPSPAYPFRFWMLCLSSFLFSASFNMIIPELPNFLSRLGGAEYVGYIIGLFTLTAGLSRPFSGKLTDTIGRLPVMYFGVAVCVLCSLLYPLVGSVFMFLLLRLVHGFSTGFTPTGESAYVADITPLERRGAALGIFGLANSLGLAAGPAIGGEFSRYISLDALFYCSSGMALLSILVLLNQRETLPHPQKFRLGLLRIRRDEIFEPRVLPPFVVMLLTFFCYGTVLTVTPGFSEHLGIANKGLFFTFYTLSSVCVRFLAGRASDQYGRVTILRFSTLIMAAAMVLLGFAEDKTLFLGAAVLYGIGAGMNSPTLYAWAIDLSQPERRGRAMATVYIALEAGIGIGAFASGWIYGSDVTAIPYVFWGAALLCLLAFGFVLLGRFPKRVGK</sequence>
<evidence type="ECO:0000313" key="8">
    <source>
        <dbReference type="Proteomes" id="UP000563094"/>
    </source>
</evidence>
<dbReference type="Proteomes" id="UP000563094">
    <property type="component" value="Unassembled WGS sequence"/>
</dbReference>
<protein>
    <submittedName>
        <fullName evidence="7">MFS family permease</fullName>
    </submittedName>
</protein>
<reference evidence="7 8" key="1">
    <citation type="submission" date="2020-08" db="EMBL/GenBank/DDBJ databases">
        <title>Genomic Encyclopedia of Type Strains, Phase IV (KMG-IV): sequencing the most valuable type-strain genomes for metagenomic binning, comparative biology and taxonomic classification.</title>
        <authorList>
            <person name="Goeker M."/>
        </authorList>
    </citation>
    <scope>NUCLEOTIDE SEQUENCE [LARGE SCALE GENOMIC DNA]</scope>
    <source>
        <strain evidence="7 8">DSM 29854</strain>
    </source>
</reference>
<feature type="transmembrane region" description="Helical" evidence="5">
    <location>
        <begin position="212"/>
        <end position="236"/>
    </location>
</feature>
<feature type="transmembrane region" description="Helical" evidence="5">
    <location>
        <begin position="275"/>
        <end position="293"/>
    </location>
</feature>